<name>A0A0P9QCJ7_PSEA0</name>
<feature type="region of interest" description="Disordered" evidence="1">
    <location>
        <begin position="90"/>
        <end position="112"/>
    </location>
</feature>
<evidence type="ECO:0000259" key="3">
    <source>
        <dbReference type="Pfam" id="PF25225"/>
    </source>
</evidence>
<organism evidence="4 5">
    <name type="scientific">Pseudomonas amygdali pv. dendropanacis</name>
    <dbReference type="NCBI Taxonomy" id="235272"/>
    <lineage>
        <taxon>Bacteria</taxon>
        <taxon>Pseudomonadati</taxon>
        <taxon>Pseudomonadota</taxon>
        <taxon>Gammaproteobacteria</taxon>
        <taxon>Pseudomonadales</taxon>
        <taxon>Pseudomonadaceae</taxon>
        <taxon>Pseudomonas</taxon>
        <taxon>Pseudomonas amygdali</taxon>
    </lineage>
</organism>
<dbReference type="EMBL" id="LJQG01000078">
    <property type="protein sequence ID" value="KPX22133.1"/>
    <property type="molecule type" value="Genomic_DNA"/>
</dbReference>
<dbReference type="AlphaFoldDB" id="A0A0P9QCJ7"/>
<protein>
    <recommendedName>
        <fullName evidence="3">DUF7843 domain-containing protein</fullName>
    </recommendedName>
</protein>
<gene>
    <name evidence="4" type="ORF">ALO71_04352</name>
</gene>
<keyword evidence="2" id="KW-0732">Signal</keyword>
<evidence type="ECO:0000256" key="1">
    <source>
        <dbReference type="SAM" id="MobiDB-lite"/>
    </source>
</evidence>
<accession>A0A0P9QCJ7</accession>
<proteinExistence type="predicted"/>
<feature type="chain" id="PRO_5006166098" description="DUF7843 domain-containing protein" evidence="2">
    <location>
        <begin position="22"/>
        <end position="112"/>
    </location>
</feature>
<dbReference type="InterPro" id="IPR057165">
    <property type="entry name" value="DUF7843"/>
</dbReference>
<feature type="domain" description="DUF7843" evidence="3">
    <location>
        <begin position="31"/>
        <end position="89"/>
    </location>
</feature>
<dbReference type="Pfam" id="PF25225">
    <property type="entry name" value="DUF7843"/>
    <property type="match status" value="1"/>
</dbReference>
<evidence type="ECO:0000313" key="5">
    <source>
        <dbReference type="Proteomes" id="UP000050346"/>
    </source>
</evidence>
<dbReference type="PATRIC" id="fig|235272.12.peg.854"/>
<comment type="caution">
    <text evidence="4">The sequence shown here is derived from an EMBL/GenBank/DDBJ whole genome shotgun (WGS) entry which is preliminary data.</text>
</comment>
<evidence type="ECO:0000256" key="2">
    <source>
        <dbReference type="SAM" id="SignalP"/>
    </source>
</evidence>
<evidence type="ECO:0000313" key="4">
    <source>
        <dbReference type="EMBL" id="KPX22133.1"/>
    </source>
</evidence>
<feature type="signal peptide" evidence="2">
    <location>
        <begin position="1"/>
        <end position="21"/>
    </location>
</feature>
<sequence length="112" mass="12245">MPSMLKRLVSLALFVCAPLSAAPHATADRLQQLANEPFWISLGHYEAGKLGGWRSYVTDPKFFLAADGAHDPKAELSATLDAILRPRNQRTDPRPVYIPSTHPLAARPVATD</sequence>
<dbReference type="Proteomes" id="UP000050346">
    <property type="component" value="Unassembled WGS sequence"/>
</dbReference>
<reference evidence="4 5" key="1">
    <citation type="submission" date="2015-09" db="EMBL/GenBank/DDBJ databases">
        <title>Genome announcement of multiple Pseudomonas syringae strains.</title>
        <authorList>
            <person name="Thakur S."/>
            <person name="Wang P.W."/>
            <person name="Gong Y."/>
            <person name="Weir B.S."/>
            <person name="Guttman D.S."/>
        </authorList>
    </citation>
    <scope>NUCLEOTIDE SEQUENCE [LARGE SCALE GENOMIC DNA]</scope>
    <source>
        <strain evidence="4 5">ICMP9150</strain>
    </source>
</reference>